<name>A0A9J5ZIA2_SOLCO</name>
<comment type="caution">
    <text evidence="1">The sequence shown here is derived from an EMBL/GenBank/DDBJ whole genome shotgun (WGS) entry which is preliminary data.</text>
</comment>
<evidence type="ECO:0000313" key="1">
    <source>
        <dbReference type="EMBL" id="KAG5611308.1"/>
    </source>
</evidence>
<dbReference type="AlphaFoldDB" id="A0A9J5ZIA2"/>
<dbReference type="OrthoDB" id="1747369at2759"/>
<dbReference type="EMBL" id="JACXVP010000004">
    <property type="protein sequence ID" value="KAG5611308.1"/>
    <property type="molecule type" value="Genomic_DNA"/>
</dbReference>
<keyword evidence="2" id="KW-1185">Reference proteome</keyword>
<gene>
    <name evidence="1" type="ORF">H5410_022589</name>
</gene>
<dbReference type="Proteomes" id="UP000824120">
    <property type="component" value="Chromosome 4"/>
</dbReference>
<proteinExistence type="predicted"/>
<evidence type="ECO:0000313" key="2">
    <source>
        <dbReference type="Proteomes" id="UP000824120"/>
    </source>
</evidence>
<sequence>MILFFVVVDLEEIVSAPNIIDHYEAYLIECEYETDVESENGSSDNDMSDDEEYNFDELELIKMQKTRKGPYFMVKTLKINHNFEDAYKNPRACTTSLAQYFNNKENFLDDYNRIEVYANELILTNPDSHILINLSKYRLN</sequence>
<reference evidence="1 2" key="1">
    <citation type="submission" date="2020-09" db="EMBL/GenBank/DDBJ databases">
        <title>De no assembly of potato wild relative species, Solanum commersonii.</title>
        <authorList>
            <person name="Cho K."/>
        </authorList>
    </citation>
    <scope>NUCLEOTIDE SEQUENCE [LARGE SCALE GENOMIC DNA]</scope>
    <source>
        <strain evidence="1">LZ3.2</strain>
        <tissue evidence="1">Leaf</tissue>
    </source>
</reference>
<organism evidence="1 2">
    <name type="scientific">Solanum commersonii</name>
    <name type="common">Commerson's wild potato</name>
    <name type="synonym">Commerson's nightshade</name>
    <dbReference type="NCBI Taxonomy" id="4109"/>
    <lineage>
        <taxon>Eukaryota</taxon>
        <taxon>Viridiplantae</taxon>
        <taxon>Streptophyta</taxon>
        <taxon>Embryophyta</taxon>
        <taxon>Tracheophyta</taxon>
        <taxon>Spermatophyta</taxon>
        <taxon>Magnoliopsida</taxon>
        <taxon>eudicotyledons</taxon>
        <taxon>Gunneridae</taxon>
        <taxon>Pentapetalae</taxon>
        <taxon>asterids</taxon>
        <taxon>lamiids</taxon>
        <taxon>Solanales</taxon>
        <taxon>Solanaceae</taxon>
        <taxon>Solanoideae</taxon>
        <taxon>Solaneae</taxon>
        <taxon>Solanum</taxon>
    </lineage>
</organism>
<accession>A0A9J5ZIA2</accession>
<protein>
    <submittedName>
        <fullName evidence="1">Uncharacterized protein</fullName>
    </submittedName>
</protein>